<evidence type="ECO:0000256" key="1">
    <source>
        <dbReference type="SAM" id="MobiDB-lite"/>
    </source>
</evidence>
<dbReference type="InterPro" id="IPR045117">
    <property type="entry name" value="ATXN2-like"/>
</dbReference>
<sequence>LDLEAWEGDDEMDDGFLLADERGWSVEQMFQANDVLGVKSTFDENMGQYATAAVQGSAEDLKRAERIAQEISSSVASKARAQLENDDEERDLDKETLEPFQVRIRIFIPFRNGVIGLPEFASNPNFQLFRQEIADPTFYISVYEAAYMKQKHQVFERHRCRTEWVL</sequence>
<dbReference type="GO" id="GO:0010494">
    <property type="term" value="C:cytoplasmic stress granule"/>
    <property type="evidence" value="ECO:0007669"/>
    <property type="project" value="TreeGrafter"/>
</dbReference>
<evidence type="ECO:0000259" key="2">
    <source>
        <dbReference type="SMART" id="SM01272"/>
    </source>
</evidence>
<dbReference type="AlphaFoldDB" id="A0A183EJ31"/>
<feature type="region of interest" description="Disordered" evidence="1">
    <location>
        <begin position="72"/>
        <end position="92"/>
    </location>
</feature>
<dbReference type="GO" id="GO:0003729">
    <property type="term" value="F:mRNA binding"/>
    <property type="evidence" value="ECO:0007669"/>
    <property type="project" value="TreeGrafter"/>
</dbReference>
<name>A0A183EJ31_9BILA</name>
<evidence type="ECO:0000313" key="3">
    <source>
        <dbReference type="WBParaSite" id="GPUH_0002099701-mRNA-1"/>
    </source>
</evidence>
<dbReference type="Pfam" id="PF06741">
    <property type="entry name" value="LsmAD"/>
    <property type="match status" value="1"/>
</dbReference>
<dbReference type="SMART" id="SM01272">
    <property type="entry name" value="LsmAD"/>
    <property type="match status" value="1"/>
</dbReference>
<feature type="domain" description="LsmAD" evidence="2">
    <location>
        <begin position="36"/>
        <end position="91"/>
    </location>
</feature>
<accession>A0A183EJ31</accession>
<dbReference type="InterPro" id="IPR009604">
    <property type="entry name" value="LsmAD_domain"/>
</dbReference>
<reference evidence="3" key="1">
    <citation type="submission" date="2016-06" db="UniProtKB">
        <authorList>
            <consortium name="WormBaseParasite"/>
        </authorList>
    </citation>
    <scope>IDENTIFICATION</scope>
</reference>
<dbReference type="PANTHER" id="PTHR12854">
    <property type="entry name" value="ATAXIN 2-RELATED"/>
    <property type="match status" value="1"/>
</dbReference>
<organism evidence="3">
    <name type="scientific">Gongylonema pulchrum</name>
    <dbReference type="NCBI Taxonomy" id="637853"/>
    <lineage>
        <taxon>Eukaryota</taxon>
        <taxon>Metazoa</taxon>
        <taxon>Ecdysozoa</taxon>
        <taxon>Nematoda</taxon>
        <taxon>Chromadorea</taxon>
        <taxon>Rhabditida</taxon>
        <taxon>Spirurina</taxon>
        <taxon>Spiruromorpha</taxon>
        <taxon>Spiruroidea</taxon>
        <taxon>Gongylonematidae</taxon>
        <taxon>Gongylonema</taxon>
    </lineage>
</organism>
<dbReference type="PANTHER" id="PTHR12854:SF7">
    <property type="entry name" value="ATAXIN-2 HOMOLOG"/>
    <property type="match status" value="1"/>
</dbReference>
<dbReference type="WBParaSite" id="GPUH_0002099701-mRNA-1">
    <property type="protein sequence ID" value="GPUH_0002099701-mRNA-1"/>
    <property type="gene ID" value="GPUH_0002099701"/>
</dbReference>
<proteinExistence type="predicted"/>
<protein>
    <submittedName>
        <fullName evidence="3">LsmAD domain-containing protein</fullName>
    </submittedName>
</protein>
<dbReference type="GO" id="GO:0034063">
    <property type="term" value="P:stress granule assembly"/>
    <property type="evidence" value="ECO:0007669"/>
    <property type="project" value="TreeGrafter"/>
</dbReference>